<organism evidence="3 4">
    <name type="scientific">Rhodoplanes tepidamans</name>
    <name type="common">Rhodoplanes cryptolactis</name>
    <dbReference type="NCBI Taxonomy" id="200616"/>
    <lineage>
        <taxon>Bacteria</taxon>
        <taxon>Pseudomonadati</taxon>
        <taxon>Pseudomonadota</taxon>
        <taxon>Alphaproteobacteria</taxon>
        <taxon>Hyphomicrobiales</taxon>
        <taxon>Nitrobacteraceae</taxon>
        <taxon>Rhodoplanes</taxon>
    </lineage>
</organism>
<proteinExistence type="predicted"/>
<feature type="region of interest" description="Disordered" evidence="1">
    <location>
        <begin position="168"/>
        <end position="189"/>
    </location>
</feature>
<dbReference type="RefSeq" id="WP_272779708.1">
    <property type="nucleotide sequence ID" value="NZ_JAQQLI010000054.1"/>
</dbReference>
<dbReference type="EMBL" id="JAQQLI010000054">
    <property type="protein sequence ID" value="MDC7788875.1"/>
    <property type="molecule type" value="Genomic_DNA"/>
</dbReference>
<reference evidence="3" key="2">
    <citation type="submission" date="2023-02" db="EMBL/GenBank/DDBJ databases">
        <authorList>
            <person name="Rayyan A."/>
            <person name="Meyer T."/>
            <person name="Kyndt J.A."/>
        </authorList>
    </citation>
    <scope>NUCLEOTIDE SEQUENCE</scope>
    <source>
        <strain evidence="3">DSM 9987</strain>
    </source>
</reference>
<evidence type="ECO:0000313" key="3">
    <source>
        <dbReference type="EMBL" id="MDC7788875.1"/>
    </source>
</evidence>
<sequence length="189" mass="19691">MGQGRSIRGLDVAAAAACVVAIAAVAAPAVAQEGCCAGGPVVVYGAAPVPPVVPPTGYLLDPSDARPPMYVVDQGPLYRGPGIYAVPTYSEGGYAWSLRYPYTYGPVHRAYRRPYYGPRRYGYVGPGDIGPSPRVAGAPPFGAYEVRPAPKAKVIDVQKVARAEVVDGPAATGTVAPKPGTEPRRRGQR</sequence>
<accession>A0ABT5JGN5</accession>
<name>A0ABT5JGN5_RHOTP</name>
<evidence type="ECO:0000256" key="2">
    <source>
        <dbReference type="SAM" id="SignalP"/>
    </source>
</evidence>
<feature type="chain" id="PRO_5045053809" evidence="2">
    <location>
        <begin position="32"/>
        <end position="189"/>
    </location>
</feature>
<reference evidence="3" key="1">
    <citation type="journal article" date="2023" name="Microbiol Resour">
        <title>Genome Sequences of Rhodoplanes serenus and Two Thermotolerant Strains, Rhodoplanes tepidamans and 'Rhodoplanes cryptolactis,' Further Refine the Genus.</title>
        <authorList>
            <person name="Rayyan A.A."/>
            <person name="Kyndt J.A."/>
        </authorList>
    </citation>
    <scope>NUCLEOTIDE SEQUENCE</scope>
    <source>
        <strain evidence="3">DSM 9987</strain>
    </source>
</reference>
<gene>
    <name evidence="3" type="ORF">PQJ73_24595</name>
</gene>
<evidence type="ECO:0000313" key="4">
    <source>
        <dbReference type="Proteomes" id="UP001165652"/>
    </source>
</evidence>
<dbReference type="Proteomes" id="UP001165652">
    <property type="component" value="Unassembled WGS sequence"/>
</dbReference>
<comment type="caution">
    <text evidence="3">The sequence shown here is derived from an EMBL/GenBank/DDBJ whole genome shotgun (WGS) entry which is preliminary data.</text>
</comment>
<keyword evidence="2" id="KW-0732">Signal</keyword>
<feature type="signal peptide" evidence="2">
    <location>
        <begin position="1"/>
        <end position="31"/>
    </location>
</feature>
<keyword evidence="4" id="KW-1185">Reference proteome</keyword>
<evidence type="ECO:0000256" key="1">
    <source>
        <dbReference type="SAM" id="MobiDB-lite"/>
    </source>
</evidence>
<protein>
    <submittedName>
        <fullName evidence="3">Uncharacterized protein</fullName>
    </submittedName>
</protein>